<proteinExistence type="predicted"/>
<accession>A0ABT0D9V4</accession>
<reference evidence="1 2" key="1">
    <citation type="submission" date="2022-04" db="EMBL/GenBank/DDBJ databases">
        <authorList>
            <person name="Grouzdev D.S."/>
            <person name="Pantiukh K.S."/>
            <person name="Krutkina M.S."/>
        </authorList>
    </citation>
    <scope>NUCLEOTIDE SEQUENCE [LARGE SCALE GENOMIC DNA]</scope>
    <source>
        <strain evidence="1 2">6x-1</strain>
    </source>
</reference>
<dbReference type="SUPFAM" id="SSF55729">
    <property type="entry name" value="Acyl-CoA N-acyltransferases (Nat)"/>
    <property type="match status" value="1"/>
</dbReference>
<dbReference type="EMBL" id="JALKCH010000004">
    <property type="protein sequence ID" value="MCK0196735.1"/>
    <property type="molecule type" value="Genomic_DNA"/>
</dbReference>
<dbReference type="InterPro" id="IPR016181">
    <property type="entry name" value="Acyl_CoA_acyltransferase"/>
</dbReference>
<evidence type="ECO:0000313" key="1">
    <source>
        <dbReference type="EMBL" id="MCK0196735.1"/>
    </source>
</evidence>
<gene>
    <name evidence="1" type="ORF">MWN34_07385</name>
</gene>
<name>A0ABT0D9V4_9HYPH</name>
<comment type="caution">
    <text evidence="1">The sequence shown here is derived from an EMBL/GenBank/DDBJ whole genome shotgun (WGS) entry which is preliminary data.</text>
</comment>
<evidence type="ECO:0000313" key="2">
    <source>
        <dbReference type="Proteomes" id="UP001203284"/>
    </source>
</evidence>
<dbReference type="InterPro" id="IPR007434">
    <property type="entry name" value="FemAB-like"/>
</dbReference>
<dbReference type="Gene3D" id="3.40.630.30">
    <property type="match status" value="1"/>
</dbReference>
<organism evidence="1 2">
    <name type="scientific">Ancylobacter crimeensis</name>
    <dbReference type="NCBI Taxonomy" id="2579147"/>
    <lineage>
        <taxon>Bacteria</taxon>
        <taxon>Pseudomonadati</taxon>
        <taxon>Pseudomonadota</taxon>
        <taxon>Alphaproteobacteria</taxon>
        <taxon>Hyphomicrobiales</taxon>
        <taxon>Xanthobacteraceae</taxon>
        <taxon>Ancylobacter</taxon>
    </lineage>
</organism>
<protein>
    <submittedName>
        <fullName evidence="1">GNAT family N-acetyltransferase</fullName>
    </submittedName>
</protein>
<dbReference type="RefSeq" id="WP_247028102.1">
    <property type="nucleotide sequence ID" value="NZ_JALKCH010000004.1"/>
</dbReference>
<sequence>MACDSTIATSIHAFSPEEWNRCFPGEAEDWSFYSACEAAGPPDFTWFYVALREEGRLIAVAPAFGTTYRLDTTLQGPLRRLTDRLYRLMPGLMSMRMLAFGSPVAETCHLGFAPHVAPARRGELLGAMMAALQAYGHRNGYHLIAVKDVPERDMPVWRDRLAEGGYTRLSGLPTACLDLPYASFEDYLASLSKATRKDMRRKMKALDELRIEQRRTIDDIVPAIEDLYQQTVAHSELQFEHLPGAYFDEVTRQMAPRTSVMLYWAGNRLVAFNFMIESDGRLIDKYIGMDYDAVRRYNLYFNSWLVNVRYCIEAGIPIYQSGQAFYGPKLRLGCRLHANWQYFRHRNAVLNATLRLVARVVALDRFDPAIAELTKAAA</sequence>
<keyword evidence="2" id="KW-1185">Reference proteome</keyword>
<dbReference type="Pfam" id="PF04339">
    <property type="entry name" value="FemAB_like"/>
    <property type="match status" value="1"/>
</dbReference>
<dbReference type="Proteomes" id="UP001203284">
    <property type="component" value="Unassembled WGS sequence"/>
</dbReference>